<feature type="domain" description="Transposase TnpC homeodomain" evidence="2">
    <location>
        <begin position="11"/>
        <end position="87"/>
    </location>
</feature>
<evidence type="ECO:0000313" key="3">
    <source>
        <dbReference type="EMBL" id="QBF74458.1"/>
    </source>
</evidence>
<organism evidence="3 4">
    <name type="scientific">Clostridium scindens (strain ATCC 35704 / DSM 5676 / VPI 13733 / 19)</name>
    <dbReference type="NCBI Taxonomy" id="411468"/>
    <lineage>
        <taxon>Bacteria</taxon>
        <taxon>Bacillati</taxon>
        <taxon>Bacillota</taxon>
        <taxon>Clostridia</taxon>
        <taxon>Lachnospirales</taxon>
        <taxon>Lachnospiraceae</taxon>
    </lineage>
</organism>
<dbReference type="GeneID" id="62696068"/>
<dbReference type="PANTHER" id="PTHR33678:SF1">
    <property type="entry name" value="BLL1576 PROTEIN"/>
    <property type="match status" value="1"/>
</dbReference>
<dbReference type="OrthoDB" id="9760067at2"/>
<dbReference type="KEGG" id="csci:HDCHBGLK_01860"/>
<reference evidence="3 4" key="1">
    <citation type="journal article" date="2019" name="Appl. Environ. Microbiol.">
        <title>Clostridium scindens ATCC 35704: integration of nutritional requirements, the complete genome sequence, and global transcriptional responses to bile acids.</title>
        <authorList>
            <person name="Devendran S."/>
            <person name="Shrestha R."/>
            <person name="Alves J.M.P."/>
            <person name="Wolf P.G."/>
            <person name="Ly L."/>
            <person name="Hernandez A.G."/>
            <person name="Mendez-Garcia C."/>
            <person name="Inboden A."/>
            <person name="Wiley J."/>
            <person name="Paul O."/>
            <person name="Allen A."/>
            <person name="Springer E."/>
            <person name="Wright C.L."/>
            <person name="Fields C.J."/>
            <person name="Daniel S.L."/>
            <person name="Ridlon J.M."/>
        </authorList>
    </citation>
    <scope>NUCLEOTIDE SEQUENCE [LARGE SCALE GENOMIC DNA]</scope>
    <source>
        <strain evidence="3 4">ATCC 35704</strain>
    </source>
</reference>
<dbReference type="RefSeq" id="WP_130574583.1">
    <property type="nucleotide sequence ID" value="NZ_CP036170.1"/>
</dbReference>
<dbReference type="Proteomes" id="UP000289664">
    <property type="component" value="Chromosome"/>
</dbReference>
<dbReference type="PANTHER" id="PTHR33678">
    <property type="entry name" value="BLL1576 PROTEIN"/>
    <property type="match status" value="1"/>
</dbReference>
<dbReference type="Pfam" id="PF13007">
    <property type="entry name" value="LZ_Tnp_IS66"/>
    <property type="match status" value="1"/>
</dbReference>
<feature type="region of interest" description="Disordered" evidence="1">
    <location>
        <begin position="61"/>
        <end position="83"/>
    </location>
</feature>
<evidence type="ECO:0000259" key="2">
    <source>
        <dbReference type="Pfam" id="PF13007"/>
    </source>
</evidence>
<keyword evidence="4" id="KW-1185">Reference proteome</keyword>
<dbReference type="AlphaFoldDB" id="A0A494WMP3"/>
<sequence>MDKLEHDYENLMEQIRPANQERFGRHTEKLTEIAGQLSFFNEAEACYDENANEPAMEEAVNEALQKPRKPKKKGQREEDLKEFPQEIIPHDVSEDRLISTLGEGNYKSMPDKICWQLRFEPSKWIAEKHVIKVYVGIDGLHQDEFLRGDHPKVLFRGSIATPSLEAAIINARYANSNPLDRISRDFQTRTQLQAHVNQCDETPVDVIHDGRPAGSTSYMWVHLNGGILKAYS</sequence>
<evidence type="ECO:0000256" key="1">
    <source>
        <dbReference type="SAM" id="MobiDB-lite"/>
    </source>
</evidence>
<name>A0A494WMP3_CLOS5</name>
<gene>
    <name evidence="3" type="ORF">HDCHBGLK_01860</name>
</gene>
<dbReference type="EMBL" id="CP036170">
    <property type="protein sequence ID" value="QBF74458.1"/>
    <property type="molecule type" value="Genomic_DNA"/>
</dbReference>
<protein>
    <recommendedName>
        <fullName evidence="2">Transposase TnpC homeodomain domain-containing protein</fullName>
    </recommendedName>
</protein>
<proteinExistence type="predicted"/>
<accession>A0A494WMP3</accession>
<evidence type="ECO:0000313" key="4">
    <source>
        <dbReference type="Proteomes" id="UP000289664"/>
    </source>
</evidence>
<dbReference type="InterPro" id="IPR052344">
    <property type="entry name" value="Transposase-related"/>
</dbReference>
<dbReference type="InterPro" id="IPR024463">
    <property type="entry name" value="Transposase_TnpC_homeodom"/>
</dbReference>